<dbReference type="InterPro" id="IPR005561">
    <property type="entry name" value="ANTAR"/>
</dbReference>
<dbReference type="SMART" id="SM01012">
    <property type="entry name" value="ANTAR"/>
    <property type="match status" value="1"/>
</dbReference>
<dbReference type="InterPro" id="IPR008327">
    <property type="entry name" value="Sig_transdc_resp-reg_antiterm"/>
</dbReference>
<dbReference type="Proteomes" id="UP000660885">
    <property type="component" value="Unassembled WGS sequence"/>
</dbReference>
<comment type="caution">
    <text evidence="2">The sequence shown here is derived from an EMBL/GenBank/DDBJ whole genome shotgun (WGS) entry which is preliminary data.</text>
</comment>
<dbReference type="Pfam" id="PF21332">
    <property type="entry name" value="AmiR_N"/>
    <property type="match status" value="1"/>
</dbReference>
<keyword evidence="3" id="KW-1185">Reference proteome</keyword>
<evidence type="ECO:0000313" key="2">
    <source>
        <dbReference type="EMBL" id="MBL6079610.1"/>
    </source>
</evidence>
<dbReference type="Gene3D" id="1.10.10.10">
    <property type="entry name" value="Winged helix-like DNA-binding domain superfamily/Winged helix DNA-binding domain"/>
    <property type="match status" value="1"/>
</dbReference>
<dbReference type="InterPro" id="IPR036388">
    <property type="entry name" value="WH-like_DNA-bd_sf"/>
</dbReference>
<organism evidence="2 3">
    <name type="scientific">Belnapia arida</name>
    <dbReference type="NCBI Taxonomy" id="2804533"/>
    <lineage>
        <taxon>Bacteria</taxon>
        <taxon>Pseudomonadati</taxon>
        <taxon>Pseudomonadota</taxon>
        <taxon>Alphaproteobacteria</taxon>
        <taxon>Acetobacterales</taxon>
        <taxon>Roseomonadaceae</taxon>
        <taxon>Belnapia</taxon>
    </lineage>
</organism>
<name>A0ABS1U4K8_9PROT</name>
<dbReference type="Pfam" id="PF03861">
    <property type="entry name" value="ANTAR"/>
    <property type="match status" value="1"/>
</dbReference>
<dbReference type="RefSeq" id="WP_202832853.1">
    <property type="nucleotide sequence ID" value="NZ_JAETWB010000007.1"/>
</dbReference>
<dbReference type="InterPro" id="IPR011006">
    <property type="entry name" value="CheY-like_superfamily"/>
</dbReference>
<protein>
    <submittedName>
        <fullName evidence="2">ANTAR domain-containing protein</fullName>
    </submittedName>
</protein>
<evidence type="ECO:0000259" key="1">
    <source>
        <dbReference type="PROSITE" id="PS50921"/>
    </source>
</evidence>
<accession>A0ABS1U4K8</accession>
<feature type="domain" description="ANTAR" evidence="1">
    <location>
        <begin position="124"/>
        <end position="185"/>
    </location>
</feature>
<dbReference type="InterPro" id="IPR049021">
    <property type="entry name" value="AmiR_N"/>
</dbReference>
<dbReference type="Gene3D" id="3.40.50.2300">
    <property type="match status" value="1"/>
</dbReference>
<dbReference type="PIRSF" id="PIRSF036382">
    <property type="entry name" value="RR_antiterm"/>
    <property type="match status" value="1"/>
</dbReference>
<dbReference type="PROSITE" id="PS50921">
    <property type="entry name" value="ANTAR"/>
    <property type="match status" value="1"/>
</dbReference>
<sequence>MTGPRIPSFRNRHALVVHPDDNDRRLLDSRLRRLGLVVHCHENTPPVLVASHADVVFFDVDTGIDSPFEGLAPSVRLIALVGAETPGRLEWMLSQKPGAWLMKPIRSSGVYTALAMAFHRLEQQHDTERYVERLRLRARHRDPVEAAIVQIMHQNNCSEQEAFSSLRKVAMDTRSSLITLSKSILADDLPAPQQDLLRREG</sequence>
<proteinExistence type="predicted"/>
<gene>
    <name evidence="2" type="ORF">JMJ56_16450</name>
</gene>
<evidence type="ECO:0000313" key="3">
    <source>
        <dbReference type="Proteomes" id="UP000660885"/>
    </source>
</evidence>
<reference evidence="2 3" key="1">
    <citation type="submission" date="2021-01" db="EMBL/GenBank/DDBJ databases">
        <title>Belnapia mucosa sp. nov. and Belnapia arida sp. nov., isolated from the Tabernas Desert (Almeria, Spain).</title>
        <authorList>
            <person name="Molina-Menor E."/>
            <person name="Vidal-Verdu A."/>
            <person name="Calonge A."/>
            <person name="Satari L."/>
            <person name="Pereto J."/>
            <person name="Porcar M."/>
        </authorList>
    </citation>
    <scope>NUCLEOTIDE SEQUENCE [LARGE SCALE GENOMIC DNA]</scope>
    <source>
        <strain evidence="2 3">T18</strain>
    </source>
</reference>
<dbReference type="EMBL" id="JAETWB010000007">
    <property type="protein sequence ID" value="MBL6079610.1"/>
    <property type="molecule type" value="Genomic_DNA"/>
</dbReference>
<dbReference type="SUPFAM" id="SSF52172">
    <property type="entry name" value="CheY-like"/>
    <property type="match status" value="1"/>
</dbReference>